<dbReference type="AlphaFoldDB" id="A0A2T7FRB0"/>
<accession>A0A2T7FRB0</accession>
<dbReference type="EMBL" id="JMUI01000006">
    <property type="protein sequence ID" value="KDM56220.1"/>
    <property type="molecule type" value="Genomic_DNA"/>
</dbReference>
<dbReference type="Proteomes" id="UP000027208">
    <property type="component" value="Unassembled WGS sequence"/>
</dbReference>
<dbReference type="RefSeq" id="WP_004887767.1">
    <property type="nucleotide sequence ID" value="NZ_AMZR01000054.1"/>
</dbReference>
<protein>
    <submittedName>
        <fullName evidence="1">Uncharacterized protein</fullName>
    </submittedName>
</protein>
<evidence type="ECO:0000313" key="2">
    <source>
        <dbReference type="Proteomes" id="UP000027208"/>
    </source>
</evidence>
<proteinExistence type="predicted"/>
<comment type="caution">
    <text evidence="1">The sequence shown here is derived from an EMBL/GenBank/DDBJ whole genome shotgun (WGS) entry which is preliminary data.</text>
</comment>
<gene>
    <name evidence="1" type="ORF">AE32_01408</name>
</gene>
<organism evidence="1 2">
    <name type="scientific">Acinetobacter nosocomialis</name>
    <dbReference type="NCBI Taxonomy" id="106654"/>
    <lineage>
        <taxon>Bacteria</taxon>
        <taxon>Pseudomonadati</taxon>
        <taxon>Pseudomonadota</taxon>
        <taxon>Gammaproteobacteria</taxon>
        <taxon>Moraxellales</taxon>
        <taxon>Moraxellaceae</taxon>
        <taxon>Acinetobacter</taxon>
        <taxon>Acinetobacter calcoaceticus/baumannii complex</taxon>
    </lineage>
</organism>
<sequence>MERNEYQEEKHTKFIYSSKRRIQRRVLQLEKLTAEAIHNYIHLNYKDEWFESNFSILSCWKFSKKDFDNADKFWCDAIYFEDFHIENERVFTFNGHAWIGLASNVDSEWKVPVSGKFFISSNGKTLKSYTLTFYNESQELVLAKNSKC</sequence>
<name>A0A2T7FRB0_ACINO</name>
<evidence type="ECO:0000313" key="1">
    <source>
        <dbReference type="EMBL" id="KDM56220.1"/>
    </source>
</evidence>
<reference evidence="1 2" key="1">
    <citation type="submission" date="2014-04" db="EMBL/GenBank/DDBJ databases">
        <title>The Genome Sequence of Acinetobacter baumanii BIDMC 57.</title>
        <authorList>
            <consortium name="The Broad Institute Genomics Platform"/>
            <consortium name="The Broad Institute Genome Sequencing Center for Infectious Disease"/>
            <person name="Murphy C."/>
            <person name="Cosimi L."/>
            <person name="Cerqueira G."/>
            <person name="Feldgarden M."/>
            <person name="Earl A."/>
            <person name="Spencer M.D."/>
            <person name="Fodor A."/>
            <person name="Sautter R.L."/>
            <person name="Hung D."/>
            <person name="Onderdonk A.B."/>
            <person name="Ernst C."/>
            <person name="Delaney M."/>
            <person name="DuBois A."/>
            <person name="Young S.K."/>
            <person name="Zeng Q."/>
            <person name="Gargeya S."/>
            <person name="Abouelleil A."/>
            <person name="Alvarado L."/>
            <person name="Chapman S.B."/>
            <person name="Gainer-Dewar J."/>
            <person name="Goldberg J."/>
            <person name="Griggs A."/>
            <person name="Gujja S."/>
            <person name="Hansen M."/>
            <person name="Howarth C."/>
            <person name="Imamovic A."/>
            <person name="Larimer J."/>
            <person name="Pearson M."/>
            <person name="Poon T.W."/>
            <person name="Priest M."/>
            <person name="Roberts A."/>
            <person name="Saif S."/>
            <person name="Shea T."/>
            <person name="Sykes S."/>
            <person name="Wortman J."/>
            <person name="Nusbaum C."/>
            <person name="Birren B."/>
        </authorList>
    </citation>
    <scope>NUCLEOTIDE SEQUENCE [LARGE SCALE GENOMIC DNA]</scope>
    <source>
        <strain evidence="1 2">BIDMC 57</strain>
    </source>
</reference>